<keyword evidence="3" id="KW-1185">Reference proteome</keyword>
<evidence type="ECO:0000313" key="2">
    <source>
        <dbReference type="EMBL" id="KJU82914.1"/>
    </source>
</evidence>
<dbReference type="AlphaFoldDB" id="A0A0F3GLR9"/>
<protein>
    <submittedName>
        <fullName evidence="2">Fibronectin, type III domain protein</fullName>
    </submittedName>
</protein>
<feature type="domain" description="Lcl C-terminal" evidence="1">
    <location>
        <begin position="320"/>
        <end position="451"/>
    </location>
</feature>
<evidence type="ECO:0000259" key="1">
    <source>
        <dbReference type="Pfam" id="PF07603"/>
    </source>
</evidence>
<organism evidence="2 3">
    <name type="scientific">Candidatus Magnetobacterium bavaricum</name>
    <dbReference type="NCBI Taxonomy" id="29290"/>
    <lineage>
        <taxon>Bacteria</taxon>
        <taxon>Pseudomonadati</taxon>
        <taxon>Nitrospirota</taxon>
        <taxon>Thermodesulfovibrionia</taxon>
        <taxon>Thermodesulfovibrionales</taxon>
        <taxon>Candidatus Magnetobacteriaceae</taxon>
        <taxon>Candidatus Magnetobacterium</taxon>
    </lineage>
</organism>
<comment type="caution">
    <text evidence="2">The sequence shown here is derived from an EMBL/GenBank/DDBJ whole genome shotgun (WGS) entry which is preliminary data.</text>
</comment>
<dbReference type="EMBL" id="LACI01002120">
    <property type="protein sequence ID" value="KJU82914.1"/>
    <property type="molecule type" value="Genomic_DNA"/>
</dbReference>
<proteinExistence type="predicted"/>
<evidence type="ECO:0000313" key="3">
    <source>
        <dbReference type="Proteomes" id="UP000033423"/>
    </source>
</evidence>
<dbReference type="Proteomes" id="UP000033423">
    <property type="component" value="Unassembled WGS sequence"/>
</dbReference>
<reference evidence="2 3" key="1">
    <citation type="submission" date="2015-02" db="EMBL/GenBank/DDBJ databases">
        <title>Single-cell genomics of uncultivated deep-branching MTB reveals a conserved set of magnetosome genes.</title>
        <authorList>
            <person name="Kolinko S."/>
            <person name="Richter M."/>
            <person name="Glockner F.O."/>
            <person name="Brachmann A."/>
            <person name="Schuler D."/>
        </authorList>
    </citation>
    <scope>NUCLEOTIDE SEQUENCE [LARGE SCALE GENOMIC DNA]</scope>
    <source>
        <strain evidence="2">TM-1</strain>
    </source>
</reference>
<accession>A0A0F3GLR9</accession>
<gene>
    <name evidence="2" type="ORF">MBAV_004888</name>
</gene>
<dbReference type="InterPro" id="IPR011460">
    <property type="entry name" value="Lcl_C"/>
</dbReference>
<dbReference type="Pfam" id="PF07603">
    <property type="entry name" value="Lcl_C"/>
    <property type="match status" value="1"/>
</dbReference>
<sequence length="453" mass="46043">MITVSMFEKGSLWRLCLIFFLLAISLLCVLGLSTDASAGSLDAPAAATAPGSAMYTLEDIYQRLSVGTAGTKRAGAFTEPGAGPTAGTGHTLDDVMTTAPAVDAANGATAASVLNTKTFWGLTSGAWGLQTGTMANNGAFGLACGATNQAVTAGYYTGGTLTGDADLVVGNIKTGIDIFGVTGTFSKANTVSGGQTAAAAGQILTAYSAFVDGAEVQGSMPNNGAFGLTCAAAATSVPAGYYGAGALTSVGNLAAGNIKTGFTICGVAGTGGYLSPVVASGSWPNPRFTIKYCDSGALCPDTGSGVGATDCGAFNSSDDVVVDNLTGLMWTRDAHLNSTAVWATQYTYATTTINSGSGFCGYTDWRMSTRAELVSLIDDRYNTPAISNTAGTAQWSSGDPFVSVQSSQYWSSTDHSVDTANVAWYVNMTGISGVMSGNTKVTFSYYVWPVRGP</sequence>
<name>A0A0F3GLR9_9BACT</name>